<accession>M0CWY1</accession>
<dbReference type="InParanoid" id="M0CWY1"/>
<name>M0CWY1_HALPD</name>
<keyword evidence="2" id="KW-1185">Reference proteome</keyword>
<reference evidence="1 2" key="1">
    <citation type="journal article" date="2014" name="PLoS Genet.">
        <title>Phylogenetically driven sequencing of extremely halophilic archaea reveals strategies for static and dynamic osmo-response.</title>
        <authorList>
            <person name="Becker E.A."/>
            <person name="Seitzer P.M."/>
            <person name="Tritt A."/>
            <person name="Larsen D."/>
            <person name="Krusor M."/>
            <person name="Yao A.I."/>
            <person name="Wu D."/>
            <person name="Madern D."/>
            <person name="Eisen J.A."/>
            <person name="Darling A.E."/>
            <person name="Facciotti M.T."/>
        </authorList>
    </citation>
    <scope>NUCLEOTIDE SEQUENCE [LARGE SCALE GENOMIC DNA]</scope>
    <source>
        <strain evidence="1 2">JCM 14848</strain>
    </source>
</reference>
<protein>
    <submittedName>
        <fullName evidence="1">Uncharacterized protein</fullName>
    </submittedName>
</protein>
<sequence length="67" mass="7713">MVFIDSSVLQFHCRDVVLVTGLNERFFSVANHQDSYIGIYILEKSFIQRESGLPVCKSILNPPYYVD</sequence>
<dbReference type="EMBL" id="AOIV01000044">
    <property type="protein sequence ID" value="ELZ26394.1"/>
    <property type="molecule type" value="Genomic_DNA"/>
</dbReference>
<evidence type="ECO:0000313" key="2">
    <source>
        <dbReference type="Proteomes" id="UP000011513"/>
    </source>
</evidence>
<dbReference type="Proteomes" id="UP000011513">
    <property type="component" value="Unassembled WGS sequence"/>
</dbReference>
<organism evidence="1 2">
    <name type="scientific">Halogeometricum pallidum JCM 14848</name>
    <dbReference type="NCBI Taxonomy" id="1227487"/>
    <lineage>
        <taxon>Archaea</taxon>
        <taxon>Methanobacteriati</taxon>
        <taxon>Methanobacteriota</taxon>
        <taxon>Stenosarchaea group</taxon>
        <taxon>Halobacteria</taxon>
        <taxon>Halobacteriales</taxon>
        <taxon>Haloferacaceae</taxon>
        <taxon>Halogeometricum</taxon>
    </lineage>
</organism>
<dbReference type="AlphaFoldDB" id="M0CWY1"/>
<proteinExistence type="predicted"/>
<evidence type="ECO:0000313" key="1">
    <source>
        <dbReference type="EMBL" id="ELZ26394.1"/>
    </source>
</evidence>
<gene>
    <name evidence="1" type="ORF">C474_19639</name>
</gene>
<comment type="caution">
    <text evidence="1">The sequence shown here is derived from an EMBL/GenBank/DDBJ whole genome shotgun (WGS) entry which is preliminary data.</text>
</comment>